<dbReference type="Pfam" id="PF03417">
    <property type="entry name" value="AAT"/>
    <property type="match status" value="1"/>
</dbReference>
<dbReference type="OrthoDB" id="189997at2759"/>
<keyword evidence="2" id="KW-0012">Acyltransferase</keyword>
<proteinExistence type="predicted"/>
<dbReference type="NCBIfam" id="NF040521">
    <property type="entry name" value="C45_proenzyme"/>
    <property type="match status" value="1"/>
</dbReference>
<dbReference type="PANTHER" id="PTHR34180">
    <property type="entry name" value="PEPTIDASE C45"/>
    <property type="match status" value="1"/>
</dbReference>
<dbReference type="PANTHER" id="PTHR34180:SF1">
    <property type="entry name" value="BETA-ALANYL-DOPAMINE_CARCININE HYDROLASE"/>
    <property type="match status" value="1"/>
</dbReference>
<evidence type="ECO:0000313" key="2">
    <source>
        <dbReference type="EMBL" id="KAF2236918.1"/>
    </source>
</evidence>
<gene>
    <name evidence="2" type="ORF">EV356DRAFT_38546</name>
</gene>
<dbReference type="Proteomes" id="UP000800092">
    <property type="component" value="Unassembled WGS sequence"/>
</dbReference>
<dbReference type="AlphaFoldDB" id="A0A6A6HGF9"/>
<keyword evidence="2" id="KW-0808">Transferase</keyword>
<feature type="domain" description="Peptidase C45 hydrolase" evidence="1">
    <location>
        <begin position="111"/>
        <end position="346"/>
    </location>
</feature>
<dbReference type="InterPro" id="IPR047794">
    <property type="entry name" value="C45_proenzyme-like"/>
</dbReference>
<name>A0A6A6HGF9_VIRVR</name>
<dbReference type="Gene3D" id="3.60.60.10">
    <property type="entry name" value="Penicillin V Acylase, Chain A"/>
    <property type="match status" value="1"/>
</dbReference>
<dbReference type="InterPro" id="IPR005079">
    <property type="entry name" value="Peptidase_C45_hydrolase"/>
</dbReference>
<dbReference type="GO" id="GO:0016746">
    <property type="term" value="F:acyltransferase activity"/>
    <property type="evidence" value="ECO:0007669"/>
    <property type="project" value="UniProtKB-KW"/>
</dbReference>
<evidence type="ECO:0000259" key="1">
    <source>
        <dbReference type="Pfam" id="PF03417"/>
    </source>
</evidence>
<dbReference type="Gene3D" id="1.10.10.2120">
    <property type="match status" value="1"/>
</dbReference>
<accession>A0A6A6HGF9</accession>
<dbReference type="InterPro" id="IPR047801">
    <property type="entry name" value="Peptidase_C45"/>
</dbReference>
<evidence type="ECO:0000313" key="3">
    <source>
        <dbReference type="Proteomes" id="UP000800092"/>
    </source>
</evidence>
<reference evidence="2" key="1">
    <citation type="journal article" date="2020" name="Stud. Mycol.">
        <title>101 Dothideomycetes genomes: a test case for predicting lifestyles and emergence of pathogens.</title>
        <authorList>
            <person name="Haridas S."/>
            <person name="Albert R."/>
            <person name="Binder M."/>
            <person name="Bloem J."/>
            <person name="Labutti K."/>
            <person name="Salamov A."/>
            <person name="Andreopoulos B."/>
            <person name="Baker S."/>
            <person name="Barry K."/>
            <person name="Bills G."/>
            <person name="Bluhm B."/>
            <person name="Cannon C."/>
            <person name="Castanera R."/>
            <person name="Culley D."/>
            <person name="Daum C."/>
            <person name="Ezra D."/>
            <person name="Gonzalez J."/>
            <person name="Henrissat B."/>
            <person name="Kuo A."/>
            <person name="Liang C."/>
            <person name="Lipzen A."/>
            <person name="Lutzoni F."/>
            <person name="Magnuson J."/>
            <person name="Mondo S."/>
            <person name="Nolan M."/>
            <person name="Ohm R."/>
            <person name="Pangilinan J."/>
            <person name="Park H.-J."/>
            <person name="Ramirez L."/>
            <person name="Alfaro M."/>
            <person name="Sun H."/>
            <person name="Tritt A."/>
            <person name="Yoshinaga Y."/>
            <person name="Zwiers L.-H."/>
            <person name="Turgeon B."/>
            <person name="Goodwin S."/>
            <person name="Spatafora J."/>
            <person name="Crous P."/>
            <person name="Grigoriev I."/>
        </authorList>
    </citation>
    <scope>NUCLEOTIDE SEQUENCE</scope>
    <source>
        <strain evidence="2">Tuck. ex Michener</strain>
    </source>
</reference>
<protein>
    <submittedName>
        <fullName evidence="2">Isopenicillin N acyltransferase</fullName>
    </submittedName>
</protein>
<dbReference type="EMBL" id="ML991782">
    <property type="protein sequence ID" value="KAF2236918.1"/>
    <property type="molecule type" value="Genomic_DNA"/>
</dbReference>
<keyword evidence="3" id="KW-1185">Reference proteome</keyword>
<organism evidence="2 3">
    <name type="scientific">Viridothelium virens</name>
    <name type="common">Speckled blister lichen</name>
    <name type="synonym">Trypethelium virens</name>
    <dbReference type="NCBI Taxonomy" id="1048519"/>
    <lineage>
        <taxon>Eukaryota</taxon>
        <taxon>Fungi</taxon>
        <taxon>Dikarya</taxon>
        <taxon>Ascomycota</taxon>
        <taxon>Pezizomycotina</taxon>
        <taxon>Dothideomycetes</taxon>
        <taxon>Dothideomycetes incertae sedis</taxon>
        <taxon>Trypetheliales</taxon>
        <taxon>Trypetheliaceae</taxon>
        <taxon>Viridothelium</taxon>
    </lineage>
</organism>
<sequence length="360" mass="39885">MLQIYCSGPPYEIGYSHGLAASSQVVSGLSFYASLFQHQCHMNWSEVCDVAVKFLPFLESKHHDLVEEMRGVADGAGVPFASILAMNVRTEIAYGMFQSDGCTSLAWRSSDNTSSFLAQNWDWQHEQKSNLISLRIRQQNLDEERREQELPVIHMITEAGIIGKIGMNSAGVGVCLNAIRARGVKFNALPCHLALRRCMEAKSRDAAIELLEHHGVASACHILVADAEKEGMGLECSAHDIVKLIAEEGVVTHTNHYILPHDRDVEEHGTWKDSPLRLKRINEMIGLRKGAEQVPSTEDIRAMLRDEQGYPTSINRHETPTSTVATLFTIVMDLKEGNATVTLGRPTSIEETVELEPGKA</sequence>